<evidence type="ECO:0000259" key="5">
    <source>
        <dbReference type="PROSITE" id="PS51745"/>
    </source>
</evidence>
<feature type="region of interest" description="Disordered" evidence="4">
    <location>
        <begin position="1"/>
        <end position="32"/>
    </location>
</feature>
<dbReference type="InterPro" id="IPR000270">
    <property type="entry name" value="PB1_dom"/>
</dbReference>
<reference evidence="6 7" key="1">
    <citation type="submission" date="2020-08" db="EMBL/GenBank/DDBJ databases">
        <title>Plant Genome Project.</title>
        <authorList>
            <person name="Zhang R.-G."/>
        </authorList>
    </citation>
    <scope>NUCLEOTIDE SEQUENCE [LARGE SCALE GENOMIC DNA]</scope>
    <source>
        <tissue evidence="6">Rhizome</tissue>
    </source>
</reference>
<evidence type="ECO:0000256" key="4">
    <source>
        <dbReference type="SAM" id="MobiDB-lite"/>
    </source>
</evidence>
<dbReference type="Proteomes" id="UP000734854">
    <property type="component" value="Unassembled WGS sequence"/>
</dbReference>
<dbReference type="CDD" id="cd05992">
    <property type="entry name" value="PB1"/>
    <property type="match status" value="1"/>
</dbReference>
<proteinExistence type="predicted"/>
<evidence type="ECO:0000256" key="3">
    <source>
        <dbReference type="PROSITE-ProRule" id="PRU00339"/>
    </source>
</evidence>
<dbReference type="PANTHER" id="PTHR46183:SF4">
    <property type="entry name" value="PROTEIN PHOX4"/>
    <property type="match status" value="1"/>
</dbReference>
<accession>A0A8J5GC57</accession>
<protein>
    <recommendedName>
        <fullName evidence="5">PB1 domain-containing protein</fullName>
    </recommendedName>
</protein>
<dbReference type="EMBL" id="JACMSC010000010">
    <property type="protein sequence ID" value="KAG6505515.1"/>
    <property type="molecule type" value="Genomic_DNA"/>
</dbReference>
<dbReference type="AlphaFoldDB" id="A0A8J5GC57"/>
<dbReference type="SMART" id="SM00666">
    <property type="entry name" value="PB1"/>
    <property type="match status" value="1"/>
</dbReference>
<keyword evidence="7" id="KW-1185">Reference proteome</keyword>
<organism evidence="6 7">
    <name type="scientific">Zingiber officinale</name>
    <name type="common">Ginger</name>
    <name type="synonym">Amomum zingiber</name>
    <dbReference type="NCBI Taxonomy" id="94328"/>
    <lineage>
        <taxon>Eukaryota</taxon>
        <taxon>Viridiplantae</taxon>
        <taxon>Streptophyta</taxon>
        <taxon>Embryophyta</taxon>
        <taxon>Tracheophyta</taxon>
        <taxon>Spermatophyta</taxon>
        <taxon>Magnoliopsida</taxon>
        <taxon>Liliopsida</taxon>
        <taxon>Zingiberales</taxon>
        <taxon>Zingiberaceae</taxon>
        <taxon>Zingiber</taxon>
    </lineage>
</organism>
<gene>
    <name evidence="6" type="ORF">ZIOFF_037871</name>
</gene>
<dbReference type="InterPro" id="IPR044517">
    <property type="entry name" value="PHOX1-4"/>
</dbReference>
<name>A0A8J5GC57_ZINOF</name>
<dbReference type="PANTHER" id="PTHR46183">
    <property type="entry name" value="PROTEIN CLMP1"/>
    <property type="match status" value="1"/>
</dbReference>
<keyword evidence="1" id="KW-0677">Repeat</keyword>
<dbReference type="PROSITE" id="PS50005">
    <property type="entry name" value="TPR"/>
    <property type="match status" value="1"/>
</dbReference>
<evidence type="ECO:0000256" key="2">
    <source>
        <dbReference type="ARBA" id="ARBA00022803"/>
    </source>
</evidence>
<dbReference type="PROSITE" id="PS51745">
    <property type="entry name" value="PB1"/>
    <property type="match status" value="1"/>
</dbReference>
<evidence type="ECO:0000313" key="7">
    <source>
        <dbReference type="Proteomes" id="UP000734854"/>
    </source>
</evidence>
<feature type="domain" description="PB1" evidence="5">
    <location>
        <begin position="219"/>
        <end position="298"/>
    </location>
</feature>
<dbReference type="Pfam" id="PF00564">
    <property type="entry name" value="PB1"/>
    <property type="match status" value="1"/>
</dbReference>
<comment type="caution">
    <text evidence="6">The sequence shown here is derived from an EMBL/GenBank/DDBJ whole genome shotgun (WGS) entry which is preliminary data.</text>
</comment>
<dbReference type="InterPro" id="IPR019734">
    <property type="entry name" value="TPR_rpt"/>
</dbReference>
<feature type="repeat" description="TPR" evidence="3">
    <location>
        <begin position="44"/>
        <end position="77"/>
    </location>
</feature>
<evidence type="ECO:0000313" key="6">
    <source>
        <dbReference type="EMBL" id="KAG6505515.1"/>
    </source>
</evidence>
<dbReference type="InterPro" id="IPR053793">
    <property type="entry name" value="PB1-like"/>
</dbReference>
<keyword evidence="2 3" id="KW-0802">TPR repeat</keyword>
<dbReference type="OrthoDB" id="2942533at2759"/>
<evidence type="ECO:0000256" key="1">
    <source>
        <dbReference type="ARBA" id="ARBA00022737"/>
    </source>
</evidence>
<dbReference type="SMART" id="SM00028">
    <property type="entry name" value="TPR"/>
    <property type="match status" value="3"/>
</dbReference>
<sequence>MGKSAVMKKSSGGKHSDANSQHRKSSENSPRVFDEDTTIFMDMARDMKEEGNALFQKREYERALLKYEKAIKLLPKNHIDIANLHSNMAACFMQMTPKEYQHAINECNLALEVSPKYSKALLKRAKCFEALNMLELAHRDVDIVLSMEPNNLTALEIFERVKKEMEKIGVVLDEKAVYPLPESLTVKQKTKKKKKKSHKSEEVVLFVKEKHDVVKEEPIKNVKLVFGQDIRLAQVPGNCTLLRLREIVGNKFPGLKAVLIKYMDKEGDLVTITTNEELRWAEESAESQGSMKLYIVEVSPDLEPLFEESKTISCVRTSNRDDTGIHETGSIKCEDDKASSVAIDDWIAQFAQLLKDHIGFESDGYMNLHELGMNLFSKAIEEAVTSEEAQEIFELAEVKFQEMTALALFNCGNVHMSQARKQLSLSENASGESILVEVRLAYEGAQTEYAKAGRSYYEALKVKPNFFEGLIALALQQFEQAKLSWSYAIGSKEDLEKWPSSEVIELFDQAEDNIEKGTEIWEDMEEQRQEISKSGREKTLLQKMGLGNYHVELSTDEIAELNSNMRSQINILWGTILYERSVVEFKLGVPMWEDCLMAAVEKFKLAGASPTDIAVMMKNHCAHETAQEGLGFKIDEIVQAWNEMYDAKKWTSGVPSFRLEPLLQRRLPKLHQDLEYL</sequence>